<name>A0A455SY79_9CHLR</name>
<dbReference type="Gene3D" id="3.40.50.2300">
    <property type="match status" value="1"/>
</dbReference>
<dbReference type="AlphaFoldDB" id="A0A455SY79"/>
<dbReference type="InterPro" id="IPR050595">
    <property type="entry name" value="Bact_response_regulator"/>
</dbReference>
<proteinExistence type="predicted"/>
<evidence type="ECO:0000259" key="3">
    <source>
        <dbReference type="PROSITE" id="PS50110"/>
    </source>
</evidence>
<dbReference type="PROSITE" id="PS50110">
    <property type="entry name" value="RESPONSE_REGULATORY"/>
    <property type="match status" value="1"/>
</dbReference>
<dbReference type="CDD" id="cd00156">
    <property type="entry name" value="REC"/>
    <property type="match status" value="1"/>
</dbReference>
<dbReference type="GO" id="GO:0000160">
    <property type="term" value="P:phosphorelay signal transduction system"/>
    <property type="evidence" value="ECO:0007669"/>
    <property type="project" value="InterPro"/>
</dbReference>
<feature type="modified residue" description="4-aspartylphosphate" evidence="2">
    <location>
        <position position="68"/>
    </location>
</feature>
<evidence type="ECO:0000256" key="1">
    <source>
        <dbReference type="ARBA" id="ARBA00022553"/>
    </source>
</evidence>
<reference evidence="4" key="1">
    <citation type="submission" date="2018-12" db="EMBL/GenBank/DDBJ databases">
        <title>Novel natural products biosynthetic potential of the class Ktedonobacteria.</title>
        <authorList>
            <person name="Zheng Y."/>
            <person name="Saitou A."/>
            <person name="Wang C.M."/>
            <person name="Toyoda A."/>
            <person name="Minakuchi Y."/>
            <person name="Sekiguchi Y."/>
            <person name="Ueda K."/>
            <person name="Takano H."/>
            <person name="Sakai Y."/>
            <person name="Yokota A."/>
            <person name="Yabe S."/>
        </authorList>
    </citation>
    <scope>NUCLEOTIDE SEQUENCE</scope>
    <source>
        <strain evidence="4">A3-2</strain>
    </source>
</reference>
<feature type="domain" description="Response regulatory" evidence="3">
    <location>
        <begin position="18"/>
        <end position="131"/>
    </location>
</feature>
<keyword evidence="1 2" id="KW-0597">Phosphoprotein</keyword>
<dbReference type="InterPro" id="IPR001789">
    <property type="entry name" value="Sig_transdc_resp-reg_receiver"/>
</dbReference>
<dbReference type="Pfam" id="PF00072">
    <property type="entry name" value="Response_reg"/>
    <property type="match status" value="1"/>
</dbReference>
<dbReference type="PANTHER" id="PTHR44591">
    <property type="entry name" value="STRESS RESPONSE REGULATOR PROTEIN 1"/>
    <property type="match status" value="1"/>
</dbReference>
<organism evidence="4">
    <name type="scientific">Thermogemmatispora argillosa</name>
    <dbReference type="NCBI Taxonomy" id="2045280"/>
    <lineage>
        <taxon>Bacteria</taxon>
        <taxon>Bacillati</taxon>
        <taxon>Chloroflexota</taxon>
        <taxon>Ktedonobacteria</taxon>
        <taxon>Thermogemmatisporales</taxon>
        <taxon>Thermogemmatisporaceae</taxon>
        <taxon>Thermogemmatispora</taxon>
    </lineage>
</organism>
<dbReference type="InterPro" id="IPR011006">
    <property type="entry name" value="CheY-like_superfamily"/>
</dbReference>
<accession>A0A455SY79</accession>
<dbReference type="SUPFAM" id="SSF52172">
    <property type="entry name" value="CheY-like"/>
    <property type="match status" value="1"/>
</dbReference>
<protein>
    <recommendedName>
        <fullName evidence="3">Response regulatory domain-containing protein</fullName>
    </recommendedName>
</protein>
<gene>
    <name evidence="4" type="ORF">KTA_00610</name>
</gene>
<dbReference type="SMART" id="SM00448">
    <property type="entry name" value="REC"/>
    <property type="match status" value="1"/>
</dbReference>
<sequence length="138" mass="15331">MSHKREEQLPEEKAGAKTILIVEDDDGIGAFLVQAISQETPHRVLLVHDAFQALKAMRSIKPGLLILDYQLPGMNGLELFDQLQTMEDLASIPTILVSARLPEQEIRQRQIVGLSKPLELDELLETIERLLGSGPAAR</sequence>
<evidence type="ECO:0000313" key="4">
    <source>
        <dbReference type="EMBL" id="BBH91862.1"/>
    </source>
</evidence>
<dbReference type="EMBL" id="AP019377">
    <property type="protein sequence ID" value="BBH91862.1"/>
    <property type="molecule type" value="Genomic_DNA"/>
</dbReference>
<evidence type="ECO:0000256" key="2">
    <source>
        <dbReference type="PROSITE-ProRule" id="PRU00169"/>
    </source>
</evidence>
<dbReference type="PANTHER" id="PTHR44591:SF23">
    <property type="entry name" value="CHEY SUBFAMILY"/>
    <property type="match status" value="1"/>
</dbReference>